<proteinExistence type="predicted"/>
<dbReference type="Pfam" id="PF14384">
    <property type="entry name" value="BrnA_antitoxin"/>
    <property type="match status" value="1"/>
</dbReference>
<reference evidence="2 3" key="1">
    <citation type="submission" date="2019-02" db="EMBL/GenBank/DDBJ databases">
        <title>Current taxonomic status of genus Agrobacterium and description of Agrobacterium cavarae sp. nov. isolated from maize roots.</title>
        <authorList>
            <person name="Flores-Felix J.D."/>
            <person name="Menendez E."/>
            <person name="Ramirez-Bahena M.H."/>
            <person name="Garcia-Fraile P."/>
            <person name="Velazquez E."/>
        </authorList>
    </citation>
    <scope>NUCLEOTIDE SEQUENCE [LARGE SCALE GENOMIC DNA]</scope>
    <source>
        <strain evidence="2 3">RZME10</strain>
    </source>
</reference>
<dbReference type="EMBL" id="SISF01000032">
    <property type="protein sequence ID" value="TBN10889.1"/>
    <property type="molecule type" value="Genomic_DNA"/>
</dbReference>
<dbReference type="Proteomes" id="UP000294239">
    <property type="component" value="Unassembled WGS sequence"/>
</dbReference>
<protein>
    <recommendedName>
        <fullName evidence="4">BrnA antitoxin family protein</fullName>
    </recommendedName>
</protein>
<name>A0ABY1Y650_9HYPH</name>
<organism evidence="2 3">
    <name type="scientific">Agrobacterium cavarae</name>
    <dbReference type="NCBI Taxonomy" id="2528239"/>
    <lineage>
        <taxon>Bacteria</taxon>
        <taxon>Pseudomonadati</taxon>
        <taxon>Pseudomonadota</taxon>
        <taxon>Alphaproteobacteria</taxon>
        <taxon>Hyphomicrobiales</taxon>
        <taxon>Rhizobiaceae</taxon>
        <taxon>Rhizobium/Agrobacterium group</taxon>
        <taxon>Agrobacterium</taxon>
    </lineage>
</organism>
<evidence type="ECO:0000313" key="2">
    <source>
        <dbReference type="EMBL" id="TBN10889.1"/>
    </source>
</evidence>
<sequence length="145" mass="16570">MTRKWPQFITADLGDSKADDAERTRRWHEYDRAMKDLIAKGGVHQDADGWWVETSTGDLVGPDPAIERPTELDEDTSVKPFREVFPELADGIDQEIARRGRPKAETTKKPVTIRLDPDIVDHYKARGKGWQSRMNDDLRKLAGLQ</sequence>
<dbReference type="RefSeq" id="WP_130978905.1">
    <property type="nucleotide sequence ID" value="NZ_SISF01000032.1"/>
</dbReference>
<feature type="compositionally biased region" description="Basic and acidic residues" evidence="1">
    <location>
        <begin position="65"/>
        <end position="78"/>
    </location>
</feature>
<gene>
    <name evidence="2" type="ORF">EYC79_18240</name>
</gene>
<comment type="caution">
    <text evidence="2">The sequence shown here is derived from an EMBL/GenBank/DDBJ whole genome shotgun (WGS) entry which is preliminary data.</text>
</comment>
<dbReference type="GeneID" id="301044248"/>
<evidence type="ECO:0000313" key="3">
    <source>
        <dbReference type="Proteomes" id="UP000294239"/>
    </source>
</evidence>
<keyword evidence="3" id="KW-1185">Reference proteome</keyword>
<dbReference type="InterPro" id="IPR025528">
    <property type="entry name" value="BrnA_antitoxin"/>
</dbReference>
<feature type="region of interest" description="Disordered" evidence="1">
    <location>
        <begin position="54"/>
        <end position="78"/>
    </location>
</feature>
<evidence type="ECO:0008006" key="4">
    <source>
        <dbReference type="Google" id="ProtNLM"/>
    </source>
</evidence>
<evidence type="ECO:0000256" key="1">
    <source>
        <dbReference type="SAM" id="MobiDB-lite"/>
    </source>
</evidence>
<accession>A0ABY1Y650</accession>